<dbReference type="SUPFAM" id="SSF54001">
    <property type="entry name" value="Cysteine proteinases"/>
    <property type="match status" value="1"/>
</dbReference>
<comment type="similarity">
    <text evidence="1">Belongs to the peptidase C40 family.</text>
</comment>
<evidence type="ECO:0000313" key="9">
    <source>
        <dbReference type="Proteomes" id="UP000629371"/>
    </source>
</evidence>
<protein>
    <submittedName>
        <fullName evidence="8">C40 family peptidase</fullName>
    </submittedName>
</protein>
<dbReference type="PANTHER" id="PTHR47359:SF3">
    <property type="entry name" value="NLP_P60 DOMAIN-CONTAINING PROTEIN-RELATED"/>
    <property type="match status" value="1"/>
</dbReference>
<evidence type="ECO:0000256" key="2">
    <source>
        <dbReference type="ARBA" id="ARBA00022670"/>
    </source>
</evidence>
<dbReference type="PANTHER" id="PTHR47359">
    <property type="entry name" value="PEPTIDOGLYCAN DL-ENDOPEPTIDASE CWLO"/>
    <property type="match status" value="1"/>
</dbReference>
<evidence type="ECO:0000256" key="1">
    <source>
        <dbReference type="ARBA" id="ARBA00007074"/>
    </source>
</evidence>
<evidence type="ECO:0000313" key="8">
    <source>
        <dbReference type="EMBL" id="MBL1092037.1"/>
    </source>
</evidence>
<evidence type="ECO:0000256" key="5">
    <source>
        <dbReference type="SAM" id="Coils"/>
    </source>
</evidence>
<sequence length="424" mass="46280">MAASAPETRRESVRNDRRWLVGSQGARHGVREVRSESREQGVRGEVGGPVVTGRRLAVCTAVVLCVTGLLGTTASTAYADDPKDPPAGTGRASEAPEDADAGARHLDDVRKKIDALYRKAEQATDAYNAAKEQVERQQKEIVKLARTIDRTQHDLAALKRQAGALASAQYRGGGLPAEAKLMLNADPEAFLDNATLARKGQLAAKRVITQLGRLQGDLRNYSHAATDRWERLEANRKKKESARKDIEKKIDAAKELESRLAAKEKARLQKLEDEAAFREQQKWLDSGVLDEVSNKASAAGRKAISYATAQLGKDYVWGAVGPNTFDCSGLTLRSWQHAGRTIPRTSQEQWRQLPHVAVQDMRPGDLIIYFSDASHVGMYLGDGAIVHAPRPGRQVTITGAGSMPILGVVRPDGDPHDADHVRDK</sequence>
<dbReference type="InterPro" id="IPR038765">
    <property type="entry name" value="Papain-like_cys_pep_sf"/>
</dbReference>
<feature type="coiled-coil region" evidence="5">
    <location>
        <begin position="229"/>
        <end position="281"/>
    </location>
</feature>
<keyword evidence="2" id="KW-0645">Protease</keyword>
<keyword evidence="4" id="KW-0788">Thiol protease</keyword>
<dbReference type="InterPro" id="IPR000064">
    <property type="entry name" value="NLP_P60_dom"/>
</dbReference>
<evidence type="ECO:0000256" key="4">
    <source>
        <dbReference type="ARBA" id="ARBA00022807"/>
    </source>
</evidence>
<feature type="coiled-coil region" evidence="5">
    <location>
        <begin position="106"/>
        <end position="161"/>
    </location>
</feature>
<name>A0ABS1MW76_9ACTN</name>
<dbReference type="Gene3D" id="3.90.1720.10">
    <property type="entry name" value="endopeptidase domain like (from Nostoc punctiforme)"/>
    <property type="match status" value="1"/>
</dbReference>
<organism evidence="8 9">
    <name type="scientific">Streptomyces siderophoricus</name>
    <dbReference type="NCBI Taxonomy" id="2802281"/>
    <lineage>
        <taxon>Bacteria</taxon>
        <taxon>Bacillati</taxon>
        <taxon>Actinomycetota</taxon>
        <taxon>Actinomycetes</taxon>
        <taxon>Kitasatosporales</taxon>
        <taxon>Streptomycetaceae</taxon>
        <taxon>Streptomyces</taxon>
    </lineage>
</organism>
<keyword evidence="5" id="KW-0175">Coiled coil</keyword>
<feature type="domain" description="NlpC/P60" evidence="7">
    <location>
        <begin position="297"/>
        <end position="418"/>
    </location>
</feature>
<dbReference type="Proteomes" id="UP000629371">
    <property type="component" value="Unassembled WGS sequence"/>
</dbReference>
<evidence type="ECO:0000259" key="7">
    <source>
        <dbReference type="PROSITE" id="PS51935"/>
    </source>
</evidence>
<evidence type="ECO:0000256" key="6">
    <source>
        <dbReference type="SAM" id="MobiDB-lite"/>
    </source>
</evidence>
<proteinExistence type="inferred from homology"/>
<comment type="caution">
    <text evidence="8">The sequence shown here is derived from an EMBL/GenBank/DDBJ whole genome shotgun (WGS) entry which is preliminary data.</text>
</comment>
<evidence type="ECO:0000256" key="3">
    <source>
        <dbReference type="ARBA" id="ARBA00022801"/>
    </source>
</evidence>
<dbReference type="PROSITE" id="PS51935">
    <property type="entry name" value="NLPC_P60"/>
    <property type="match status" value="1"/>
</dbReference>
<keyword evidence="3" id="KW-0378">Hydrolase</keyword>
<reference evidence="8 9" key="1">
    <citation type="submission" date="2021-01" db="EMBL/GenBank/DDBJ databases">
        <title>WGS of actinomycetes isolated from Thailand.</title>
        <authorList>
            <person name="Thawai C."/>
        </authorList>
    </citation>
    <scope>NUCLEOTIDE SEQUENCE [LARGE SCALE GENOMIC DNA]</scope>
    <source>
        <strain evidence="8 9">CH9-7</strain>
    </source>
</reference>
<dbReference type="Pfam" id="PF00877">
    <property type="entry name" value="NLPC_P60"/>
    <property type="match status" value="1"/>
</dbReference>
<dbReference type="EMBL" id="JAERRI010000011">
    <property type="protein sequence ID" value="MBL1092037.1"/>
    <property type="molecule type" value="Genomic_DNA"/>
</dbReference>
<dbReference type="InterPro" id="IPR051794">
    <property type="entry name" value="PG_Endopeptidase_C40"/>
</dbReference>
<keyword evidence="9" id="KW-1185">Reference proteome</keyword>
<accession>A0ABS1MW76</accession>
<gene>
    <name evidence="8" type="ORF">JK360_22040</name>
</gene>
<feature type="region of interest" description="Disordered" evidence="6">
    <location>
        <begin position="75"/>
        <end position="105"/>
    </location>
</feature>